<reference evidence="2 3" key="1">
    <citation type="submission" date="2018-08" db="EMBL/GenBank/DDBJ databases">
        <title>A genome reference for cultivated species of the human gut microbiota.</title>
        <authorList>
            <person name="Zou Y."/>
            <person name="Xue W."/>
            <person name="Luo G."/>
        </authorList>
    </citation>
    <scope>NUCLEOTIDE SEQUENCE [LARGE SCALE GENOMIC DNA]</scope>
    <source>
        <strain evidence="2 3">AM22-1</strain>
    </source>
</reference>
<protein>
    <recommendedName>
        <fullName evidence="1">ParB-like N-terminal domain-containing protein</fullName>
    </recommendedName>
</protein>
<evidence type="ECO:0000313" key="2">
    <source>
        <dbReference type="EMBL" id="RHG64777.1"/>
    </source>
</evidence>
<name>A0A3R6IH84_9BACT</name>
<dbReference type="AlphaFoldDB" id="A0A3R6IH84"/>
<accession>A0A3R6IH84</accession>
<organism evidence="2 3">
    <name type="scientific">Segatella copri</name>
    <dbReference type="NCBI Taxonomy" id="165179"/>
    <lineage>
        <taxon>Bacteria</taxon>
        <taxon>Pseudomonadati</taxon>
        <taxon>Bacteroidota</taxon>
        <taxon>Bacteroidia</taxon>
        <taxon>Bacteroidales</taxon>
        <taxon>Prevotellaceae</taxon>
        <taxon>Segatella</taxon>
    </lineage>
</organism>
<dbReference type="Proteomes" id="UP000286501">
    <property type="component" value="Unassembled WGS sequence"/>
</dbReference>
<proteinExistence type="predicted"/>
<dbReference type="RefSeq" id="WP_118201113.1">
    <property type="nucleotide sequence ID" value="NZ_QRIE01000005.1"/>
</dbReference>
<feature type="domain" description="ParB-like N-terminal" evidence="1">
    <location>
        <begin position="10"/>
        <end position="102"/>
    </location>
</feature>
<sequence>MENEDRWKYEKVDINLIDEVEINANEMSGEDFAQLTDNIAKSGLSSVPTCIKMNNGRYIMISGNHRLRACKKLHYKRLGILYVEESEITNDEAIAIELSHNSIHGEANVSILKKLFASIQSIDFKKFAHVNIDEIKPISTEGINVYAMQENFVFTIILYPSSFASLDTLYGDIREQARKSDALVLASEEDNEKTLLKIQQDIGKEFGIKSPSISFAKLLELASERLIEIKEGEKENDLEHNK</sequence>
<dbReference type="Pfam" id="PF02195">
    <property type="entry name" value="ParB_N"/>
    <property type="match status" value="1"/>
</dbReference>
<dbReference type="EMBL" id="QRIN01000040">
    <property type="protein sequence ID" value="RHG64777.1"/>
    <property type="molecule type" value="Genomic_DNA"/>
</dbReference>
<evidence type="ECO:0000313" key="3">
    <source>
        <dbReference type="Proteomes" id="UP000286501"/>
    </source>
</evidence>
<gene>
    <name evidence="2" type="ORF">DW250_10020</name>
</gene>
<evidence type="ECO:0000259" key="1">
    <source>
        <dbReference type="SMART" id="SM00470"/>
    </source>
</evidence>
<dbReference type="SUPFAM" id="SSF110849">
    <property type="entry name" value="ParB/Sulfiredoxin"/>
    <property type="match status" value="1"/>
</dbReference>
<dbReference type="InterPro" id="IPR003115">
    <property type="entry name" value="ParB_N"/>
</dbReference>
<dbReference type="Gene3D" id="3.90.1530.10">
    <property type="entry name" value="Conserved hypothetical protein from pyrococcus furiosus pfu- 392566-001, ParB domain"/>
    <property type="match status" value="1"/>
</dbReference>
<dbReference type="SMART" id="SM00470">
    <property type="entry name" value="ParB"/>
    <property type="match status" value="1"/>
</dbReference>
<comment type="caution">
    <text evidence="2">The sequence shown here is derived from an EMBL/GenBank/DDBJ whole genome shotgun (WGS) entry which is preliminary data.</text>
</comment>
<dbReference type="InterPro" id="IPR036086">
    <property type="entry name" value="ParB/Sulfiredoxin_sf"/>
</dbReference>